<dbReference type="PANTHER" id="PTHR46176">
    <property type="entry name" value="LD21662P"/>
    <property type="match status" value="1"/>
</dbReference>
<name>A7RPE7_NEMVE</name>
<evidence type="ECO:0000313" key="4">
    <source>
        <dbReference type="EMBL" id="EDO46673.1"/>
    </source>
</evidence>
<evidence type="ECO:0008006" key="6">
    <source>
        <dbReference type="Google" id="ProtNLM"/>
    </source>
</evidence>
<dbReference type="STRING" id="45351.A7RPE7"/>
<feature type="region of interest" description="Disordered" evidence="3">
    <location>
        <begin position="140"/>
        <end position="207"/>
    </location>
</feature>
<reference evidence="4" key="1">
    <citation type="journal article" date="2007" name="Science">
        <title>Sea anemone genome reveals ancestral eumetazoan gene repertoire and genomic organization.</title>
        <authorList>
            <person name="Putnam N.H."/>
            <person name="Srivastava M."/>
            <person name="Hellsten U."/>
            <person name="Dirks B."/>
            <person name="Chapman J."/>
            <person name="Salamov A."/>
            <person name="Terry A."/>
            <person name="Shapiro H."/>
            <person name="Lindquist E."/>
            <person name="Kapitonov V.V."/>
            <person name="Jurka J."/>
            <person name="Genikhovich G."/>
            <person name="Grigoriev I.V."/>
            <person name="Lucas S.M."/>
            <person name="Steele R.E."/>
            <person name="Finnerty J.R."/>
            <person name="Technau U."/>
            <person name="Martindale M.Q."/>
            <person name="Rokhsar D.S."/>
        </authorList>
    </citation>
    <scope>NUCLEOTIDE SEQUENCE [LARGE SCALE GENOMIC DNA]</scope>
    <source>
        <strain evidence="4">CH2 x CH6</strain>
    </source>
</reference>
<dbReference type="KEGG" id="nve:5518856"/>
<gene>
    <name evidence="4" type="ORF">NEMVEDRAFT_v1g232079</name>
</gene>
<dbReference type="PhylomeDB" id="A7RPE7"/>
<dbReference type="GO" id="GO:0016607">
    <property type="term" value="C:nuclear speck"/>
    <property type="evidence" value="ECO:0000318"/>
    <property type="project" value="GO_Central"/>
</dbReference>
<dbReference type="Pfam" id="PF16046">
    <property type="entry name" value="FAM76"/>
    <property type="match status" value="1"/>
</dbReference>
<evidence type="ECO:0000256" key="2">
    <source>
        <dbReference type="ARBA" id="ARBA00023054"/>
    </source>
</evidence>
<feature type="compositionally biased region" description="Basic residues" evidence="3">
    <location>
        <begin position="153"/>
        <end position="170"/>
    </location>
</feature>
<comment type="similarity">
    <text evidence="1">Belongs to the FAM76 family.</text>
</comment>
<proteinExistence type="inferred from homology"/>
<dbReference type="HOGENOM" id="CLU_029220_1_0_1"/>
<accession>A7RPE7</accession>
<feature type="region of interest" description="Disordered" evidence="3">
    <location>
        <begin position="271"/>
        <end position="305"/>
    </location>
</feature>
<dbReference type="InParanoid" id="A7RPE7"/>
<organism evidence="4 5">
    <name type="scientific">Nematostella vectensis</name>
    <name type="common">Starlet sea anemone</name>
    <dbReference type="NCBI Taxonomy" id="45351"/>
    <lineage>
        <taxon>Eukaryota</taxon>
        <taxon>Metazoa</taxon>
        <taxon>Cnidaria</taxon>
        <taxon>Anthozoa</taxon>
        <taxon>Hexacorallia</taxon>
        <taxon>Actiniaria</taxon>
        <taxon>Edwardsiidae</taxon>
        <taxon>Nematostella</taxon>
    </lineage>
</organism>
<sequence length="305" mass="34468">MSLFACTKCHSRHPFEELSRGDQLCKKCRKSFPLVTCTFCRLEFHLLDKTERPVCKKCDSNIKQYGQPTCCVYCNIRAAFNGDKCSRCESSEKKYGTPVLCEQCKLKCAFKKSDESKEKVDGKVLCLLCTLSYKRLVHKSKGKVHGRSSSQHKGVKRSHHHPKHEKKSKVAKLQESKQSSQSSRDSPVTALGLYSASSGNSDTGGEAIMSGQMAELNDLKEQVAKLKRQLQQKDQALLEKEKKLTELKAENWEKEKVSKKKVMSLQKEMTDRIDTLQTENRNLRKQLSSLSRTPKPEKASASTAS</sequence>
<dbReference type="EMBL" id="DS469525">
    <property type="protein sequence ID" value="EDO46673.1"/>
    <property type="molecule type" value="Genomic_DNA"/>
</dbReference>
<dbReference type="Proteomes" id="UP000001593">
    <property type="component" value="Unassembled WGS sequence"/>
</dbReference>
<feature type="compositionally biased region" description="Low complexity" evidence="3">
    <location>
        <begin position="176"/>
        <end position="186"/>
    </location>
</feature>
<dbReference type="PANTHER" id="PTHR46176:SF1">
    <property type="entry name" value="LD21662P"/>
    <property type="match status" value="1"/>
</dbReference>
<keyword evidence="5" id="KW-1185">Reference proteome</keyword>
<dbReference type="AlphaFoldDB" id="A7RPE7"/>
<evidence type="ECO:0000256" key="3">
    <source>
        <dbReference type="SAM" id="MobiDB-lite"/>
    </source>
</evidence>
<dbReference type="eggNOG" id="KOG3990">
    <property type="taxonomic scope" value="Eukaryota"/>
</dbReference>
<evidence type="ECO:0000313" key="5">
    <source>
        <dbReference type="Proteomes" id="UP000001593"/>
    </source>
</evidence>
<dbReference type="FunCoup" id="A7RPE7">
    <property type="interactions" value="808"/>
</dbReference>
<keyword evidence="2" id="KW-0175">Coiled coil</keyword>
<dbReference type="InterPro" id="IPR032017">
    <property type="entry name" value="FAM76"/>
</dbReference>
<evidence type="ECO:0000256" key="1">
    <source>
        <dbReference type="ARBA" id="ARBA00009097"/>
    </source>
</evidence>
<feature type="compositionally biased region" description="Polar residues" evidence="3">
    <location>
        <begin position="275"/>
        <end position="292"/>
    </location>
</feature>
<protein>
    <recommendedName>
        <fullName evidence="6">Protein FAM76A</fullName>
    </recommendedName>
</protein>
<dbReference type="OrthoDB" id="3689at2759"/>
<dbReference type="OMA" id="CACAYKR"/>